<dbReference type="EMBL" id="RAQO01000012">
    <property type="protein sequence ID" value="RKF13160.1"/>
    <property type="molecule type" value="Genomic_DNA"/>
</dbReference>
<dbReference type="PROSITE" id="PS00742">
    <property type="entry name" value="PEP_ENZYMES_2"/>
    <property type="match status" value="1"/>
</dbReference>
<dbReference type="InterPro" id="IPR036637">
    <property type="entry name" value="Phosphohistidine_dom_sf"/>
</dbReference>
<dbReference type="RefSeq" id="WP_120356573.1">
    <property type="nucleotide sequence ID" value="NZ_RAQO01000012.1"/>
</dbReference>
<evidence type="ECO:0000256" key="11">
    <source>
        <dbReference type="ARBA" id="ARBA00022683"/>
    </source>
</evidence>
<keyword evidence="10 18" id="KW-0808">Transferase</keyword>
<evidence type="ECO:0000256" key="10">
    <source>
        <dbReference type="ARBA" id="ARBA00022679"/>
    </source>
</evidence>
<dbReference type="InterPro" id="IPR008731">
    <property type="entry name" value="PTS_EIN"/>
</dbReference>
<dbReference type="GO" id="GO:0005737">
    <property type="term" value="C:cytoplasm"/>
    <property type="evidence" value="ECO:0007669"/>
    <property type="project" value="UniProtKB-SubCell"/>
</dbReference>
<dbReference type="Pfam" id="PF00381">
    <property type="entry name" value="PTS-HPr"/>
    <property type="match status" value="1"/>
</dbReference>
<dbReference type="Proteomes" id="UP000286482">
    <property type="component" value="Unassembled WGS sequence"/>
</dbReference>
<dbReference type="Pfam" id="PF03610">
    <property type="entry name" value="EIIA-man"/>
    <property type="match status" value="1"/>
</dbReference>
<comment type="caution">
    <text evidence="18">The sequence shown here is derived from an EMBL/GenBank/DDBJ whole genome shotgun (WGS) entry which is preliminary data.</text>
</comment>
<name>A0A420E626_9ALTE</name>
<evidence type="ECO:0000256" key="9">
    <source>
        <dbReference type="ARBA" id="ARBA00022597"/>
    </source>
</evidence>
<dbReference type="GO" id="GO:0009401">
    <property type="term" value="P:phosphoenolpyruvate-dependent sugar phosphotransferase system"/>
    <property type="evidence" value="ECO:0007669"/>
    <property type="project" value="UniProtKB-KW"/>
</dbReference>
<dbReference type="GO" id="GO:0008965">
    <property type="term" value="F:phosphoenolpyruvate-protein phosphotransferase activity"/>
    <property type="evidence" value="ECO:0007669"/>
    <property type="project" value="UniProtKB-EC"/>
</dbReference>
<protein>
    <submittedName>
        <fullName evidence="18">Phosphoenolpyruvate--protein phosphotransferase</fullName>
        <ecNumber evidence="18">2.7.3.9</ecNumber>
    </submittedName>
</protein>
<reference evidence="18 19" key="1">
    <citation type="submission" date="2018-09" db="EMBL/GenBank/DDBJ databases">
        <authorList>
            <person name="Wang Z."/>
        </authorList>
    </citation>
    <scope>NUCLEOTIDE SEQUENCE [LARGE SCALE GENOMIC DNA]</scope>
    <source>
        <strain evidence="18 19">ALS 81</strain>
    </source>
</reference>
<dbReference type="GO" id="GO:0046872">
    <property type="term" value="F:metal ion binding"/>
    <property type="evidence" value="ECO:0007669"/>
    <property type="project" value="UniProtKB-KW"/>
</dbReference>
<dbReference type="Pfam" id="PF02896">
    <property type="entry name" value="PEP-utilizers_C"/>
    <property type="match status" value="1"/>
</dbReference>
<keyword evidence="19" id="KW-1185">Reference proteome</keyword>
<proteinExistence type="inferred from homology"/>
<dbReference type="InterPro" id="IPR000121">
    <property type="entry name" value="PEP_util_C"/>
</dbReference>
<dbReference type="SUPFAM" id="SSF52009">
    <property type="entry name" value="Phosphohistidine domain"/>
    <property type="match status" value="1"/>
</dbReference>
<dbReference type="InterPro" id="IPR001020">
    <property type="entry name" value="PTS_HPr_His_P_site"/>
</dbReference>
<dbReference type="CDD" id="cd00367">
    <property type="entry name" value="PTS-HPr_like"/>
    <property type="match status" value="1"/>
</dbReference>
<keyword evidence="14" id="KW-0460">Magnesium</keyword>
<dbReference type="SUPFAM" id="SSF55594">
    <property type="entry name" value="HPr-like"/>
    <property type="match status" value="1"/>
</dbReference>
<evidence type="ECO:0000256" key="8">
    <source>
        <dbReference type="ARBA" id="ARBA00022490"/>
    </source>
</evidence>
<keyword evidence="11" id="KW-0598">Phosphotransferase system</keyword>
<dbReference type="PRINTS" id="PR01736">
    <property type="entry name" value="PHPHTRNFRASE"/>
</dbReference>
<dbReference type="Gene3D" id="3.50.30.10">
    <property type="entry name" value="Phosphohistidine domain"/>
    <property type="match status" value="1"/>
</dbReference>
<keyword evidence="7" id="KW-0813">Transport</keyword>
<keyword evidence="13" id="KW-0418">Kinase</keyword>
<dbReference type="InterPro" id="IPR015813">
    <property type="entry name" value="Pyrv/PenolPyrv_kinase-like_dom"/>
</dbReference>
<evidence type="ECO:0000256" key="7">
    <source>
        <dbReference type="ARBA" id="ARBA00022448"/>
    </source>
</evidence>
<comment type="cofactor">
    <cofactor evidence="3">
        <name>Mg(2+)</name>
        <dbReference type="ChEBI" id="CHEBI:18420"/>
    </cofactor>
</comment>
<organism evidence="18 19">
    <name type="scientific">Alginatibacterium sediminis</name>
    <dbReference type="NCBI Taxonomy" id="2164068"/>
    <lineage>
        <taxon>Bacteria</taxon>
        <taxon>Pseudomonadati</taxon>
        <taxon>Pseudomonadota</taxon>
        <taxon>Gammaproteobacteria</taxon>
        <taxon>Alteromonadales</taxon>
        <taxon>Alteromonadaceae</taxon>
        <taxon>Alginatibacterium</taxon>
    </lineage>
</organism>
<comment type="subcellular location">
    <subcellularLocation>
        <location evidence="5">Cytoplasm</location>
    </subcellularLocation>
</comment>
<evidence type="ECO:0000256" key="2">
    <source>
        <dbReference type="ARBA" id="ARBA00001113"/>
    </source>
</evidence>
<dbReference type="InterPro" id="IPR035895">
    <property type="entry name" value="HPr-like_sf"/>
</dbReference>
<evidence type="ECO:0000313" key="19">
    <source>
        <dbReference type="Proteomes" id="UP000286482"/>
    </source>
</evidence>
<keyword evidence="8" id="KW-0963">Cytoplasm</keyword>
<dbReference type="PRINTS" id="PR00107">
    <property type="entry name" value="PHOSPHOCPHPR"/>
</dbReference>
<dbReference type="InterPro" id="IPR040442">
    <property type="entry name" value="Pyrv_kinase-like_dom_sf"/>
</dbReference>
<dbReference type="Gene3D" id="3.20.20.60">
    <property type="entry name" value="Phosphoenolpyruvate-binding domains"/>
    <property type="match status" value="1"/>
</dbReference>
<evidence type="ECO:0000256" key="14">
    <source>
        <dbReference type="ARBA" id="ARBA00022842"/>
    </source>
</evidence>
<dbReference type="PROSITE" id="PS51096">
    <property type="entry name" value="PTS_EIIA_TYPE_4"/>
    <property type="match status" value="1"/>
</dbReference>
<evidence type="ECO:0000256" key="6">
    <source>
        <dbReference type="ARBA" id="ARBA00007837"/>
    </source>
</evidence>
<evidence type="ECO:0000256" key="13">
    <source>
        <dbReference type="ARBA" id="ARBA00022777"/>
    </source>
</evidence>
<dbReference type="NCBIfam" id="TIGR02364">
    <property type="entry name" value="dha_pts"/>
    <property type="match status" value="1"/>
</dbReference>
<dbReference type="Pfam" id="PF00391">
    <property type="entry name" value="PEP-utilizers"/>
    <property type="match status" value="1"/>
</dbReference>
<feature type="domain" description="HPr" evidence="17">
    <location>
        <begin position="154"/>
        <end position="241"/>
    </location>
</feature>
<evidence type="ECO:0000256" key="1">
    <source>
        <dbReference type="ARBA" id="ARBA00000683"/>
    </source>
</evidence>
<dbReference type="EC" id="2.7.3.9" evidence="18"/>
<comment type="catalytic activity">
    <reaction evidence="2">
        <text>dihydroxyacetone + phosphoenolpyruvate = dihydroxyacetone phosphate + pyruvate</text>
        <dbReference type="Rhea" id="RHEA:18381"/>
        <dbReference type="ChEBI" id="CHEBI:15361"/>
        <dbReference type="ChEBI" id="CHEBI:16016"/>
        <dbReference type="ChEBI" id="CHEBI:57642"/>
        <dbReference type="ChEBI" id="CHEBI:58702"/>
        <dbReference type="EC" id="2.7.1.121"/>
    </reaction>
</comment>
<sequence>MVGIVAVSHSATLAKGLAELVNQMTQGKCSLAVAGGVDDPQNPIGTDAIAVMDAITEVHDESGVLVLMDLGSALLSAEMALELLPEDISASVQLCSAPFVEGVMAAAVAAAAGLPIATVKSEAYGGLQGKQSHLQDCEPATVVDSETKASDEPFLSFDWTVENPHGLHARPAASIVTALASFKATLELAKGERRVSALSLNSIATLGVVKGDEITFIASGEQAQQAIDAFSSLANQHFGEAQLVANPSAQLDAIDNKVEEAIDMHEIAGALRGLAVSDGIAKGPAVFFSVSMPEVPKREFTDAKTEIQRFHTALNSSVDALQQQASASAVDPEHAQIFNAQALMLSDPELVVNVEKGIRSQLIAEQAWLDAGSQLADSYQRAESEYLRERESDVWDITRRVMNQLCGVEKASLELKQPSILLAKDLSPSDTMGLDPEMVIAICLSEGGKTSHSAILAKAMGIPAIVQANDCMNRVKAGQQVIVDGFKGLLWLEPSVSTENELTLARQQWLEKRELELSSALQTATTLDGRAFEVQANIGGLSDVSLALKNGADGVGLLRTEFLFQACSELPSQQYQYEVYRDIAKALEGRSLTIRSLDVGGDKPLASYPMASEENPFLGHRGIRMCLADPELFKTQLRAVLRACAEYSNIQLMIPMIAQVSELLAVKQLIAECRLELKLNEQQAPLKLGIMIEVPAAVLNADELAEHADFFSIGTNDLTQYVMAADRGNPSVSQLVDYQQPAVLKAIELTCKAANQAGIPVSMCGEMAGDSEMVERLLAMGLDKFSASAALIPAVKAKIRTQNLVSVN</sequence>
<dbReference type="GO" id="GO:0016020">
    <property type="term" value="C:membrane"/>
    <property type="evidence" value="ECO:0007669"/>
    <property type="project" value="InterPro"/>
</dbReference>
<dbReference type="AlphaFoldDB" id="A0A420E626"/>
<dbReference type="OrthoDB" id="9765468at2"/>
<evidence type="ECO:0000256" key="3">
    <source>
        <dbReference type="ARBA" id="ARBA00001946"/>
    </source>
</evidence>
<dbReference type="InterPro" id="IPR023151">
    <property type="entry name" value="PEP_util_CS"/>
</dbReference>
<comment type="subunit">
    <text evidence="15">Homodimer. The dihydroxyacetone kinase complex is composed of a homodimer of DhaM, a homodimer of DhaK and the subunit DhaL.</text>
</comment>
<dbReference type="Gene3D" id="3.30.1340.10">
    <property type="entry name" value="HPr-like"/>
    <property type="match status" value="1"/>
</dbReference>
<evidence type="ECO:0000256" key="15">
    <source>
        <dbReference type="ARBA" id="ARBA00046577"/>
    </source>
</evidence>
<dbReference type="Gene3D" id="1.10.274.10">
    <property type="entry name" value="PtsI, HPr-binding domain"/>
    <property type="match status" value="1"/>
</dbReference>
<dbReference type="InterPro" id="IPR036618">
    <property type="entry name" value="PtsI_HPr-bd_sf"/>
</dbReference>
<dbReference type="SUPFAM" id="SSF51621">
    <property type="entry name" value="Phosphoenolpyruvate/pyruvate domain"/>
    <property type="match status" value="1"/>
</dbReference>
<dbReference type="PROSITE" id="PS51350">
    <property type="entry name" value="PTS_HPR_DOM"/>
    <property type="match status" value="1"/>
</dbReference>
<dbReference type="InterPro" id="IPR050499">
    <property type="entry name" value="PEP-utilizing_PTS_enzyme"/>
</dbReference>
<dbReference type="Gene3D" id="3.40.50.510">
    <property type="entry name" value="Phosphotransferase system, mannose-type IIA component"/>
    <property type="match status" value="1"/>
</dbReference>
<comment type="catalytic activity">
    <reaction evidence="1">
        <text>L-histidyl-[protein] + phosphoenolpyruvate = N(pros)-phospho-L-histidyl-[protein] + pyruvate</text>
        <dbReference type="Rhea" id="RHEA:23880"/>
        <dbReference type="Rhea" id="RHEA-COMP:9745"/>
        <dbReference type="Rhea" id="RHEA-COMP:9746"/>
        <dbReference type="ChEBI" id="CHEBI:15361"/>
        <dbReference type="ChEBI" id="CHEBI:29979"/>
        <dbReference type="ChEBI" id="CHEBI:58702"/>
        <dbReference type="ChEBI" id="CHEBI:64837"/>
        <dbReference type="EC" id="2.7.3.9"/>
    </reaction>
</comment>
<dbReference type="PANTHER" id="PTHR46244:SF6">
    <property type="entry name" value="PHOSPHOENOLPYRUVATE-PROTEIN PHOSPHOTRANSFERASE"/>
    <property type="match status" value="1"/>
</dbReference>
<dbReference type="SUPFAM" id="SSF53062">
    <property type="entry name" value="PTS system fructose IIA component-like"/>
    <property type="match status" value="1"/>
</dbReference>
<dbReference type="InterPro" id="IPR012844">
    <property type="entry name" value="DhaM_N"/>
</dbReference>
<comment type="function">
    <text evidence="4">Component of the dihydroxyacetone kinase complex, which is responsible for the phosphoenolpyruvate (PEP)-dependent phosphorylation of dihydroxyacetone. DhaM serves as the phosphoryl donor. Is phosphorylated by phosphoenolpyruvate in an EI- and HPr-dependent reaction, and a phosphorelay system on histidine residues finally leads to phosphoryl transfer to DhaL and dihydroxyacetone.</text>
</comment>
<dbReference type="InterPro" id="IPR004701">
    <property type="entry name" value="PTS_EIIA_man-typ"/>
</dbReference>
<evidence type="ECO:0000256" key="4">
    <source>
        <dbReference type="ARBA" id="ARBA00002788"/>
    </source>
</evidence>
<comment type="similarity">
    <text evidence="6">Belongs to the PEP-utilizing enzyme family.</text>
</comment>
<dbReference type="GO" id="GO:0047324">
    <property type="term" value="F:phosphoenolpyruvate-glycerone phosphotransferase activity"/>
    <property type="evidence" value="ECO:0007669"/>
    <property type="project" value="UniProtKB-EC"/>
</dbReference>
<dbReference type="InterPro" id="IPR000032">
    <property type="entry name" value="HPr-like"/>
</dbReference>
<feature type="domain" description="PTS EIIA type-4" evidence="16">
    <location>
        <begin position="1"/>
        <end position="134"/>
    </location>
</feature>
<keyword evidence="12" id="KW-0479">Metal-binding</keyword>
<evidence type="ECO:0000259" key="16">
    <source>
        <dbReference type="PROSITE" id="PS51096"/>
    </source>
</evidence>
<dbReference type="NCBIfam" id="TIGR01003">
    <property type="entry name" value="PTS_HPr_family"/>
    <property type="match status" value="1"/>
</dbReference>
<dbReference type="InterPro" id="IPR008279">
    <property type="entry name" value="PEP-util_enz_mobile_dom"/>
</dbReference>
<dbReference type="Pfam" id="PF05524">
    <property type="entry name" value="PEP-utilisers_N"/>
    <property type="match status" value="1"/>
</dbReference>
<evidence type="ECO:0000313" key="18">
    <source>
        <dbReference type="EMBL" id="RKF13160.1"/>
    </source>
</evidence>
<dbReference type="InterPro" id="IPR036662">
    <property type="entry name" value="PTS_EIIA_man-typ_sf"/>
</dbReference>
<dbReference type="NCBIfam" id="TIGR01417">
    <property type="entry name" value="PTS_I_fam"/>
    <property type="match status" value="1"/>
</dbReference>
<dbReference type="PANTHER" id="PTHR46244">
    <property type="entry name" value="PHOSPHOENOLPYRUVATE-PROTEIN PHOSPHOTRANSFERASE"/>
    <property type="match status" value="1"/>
</dbReference>
<evidence type="ECO:0000256" key="12">
    <source>
        <dbReference type="ARBA" id="ARBA00022723"/>
    </source>
</evidence>
<evidence type="ECO:0000259" key="17">
    <source>
        <dbReference type="PROSITE" id="PS51350"/>
    </source>
</evidence>
<dbReference type="SUPFAM" id="SSF47831">
    <property type="entry name" value="Enzyme I of the PEP:sugar phosphotransferase system HPr-binding (sub)domain"/>
    <property type="match status" value="1"/>
</dbReference>
<evidence type="ECO:0000256" key="5">
    <source>
        <dbReference type="ARBA" id="ARBA00004496"/>
    </source>
</evidence>
<gene>
    <name evidence="18" type="primary">ptsP</name>
    <name evidence="18" type="ORF">DBZ36_19040</name>
</gene>
<keyword evidence="18" id="KW-0670">Pyruvate</keyword>
<dbReference type="PROSITE" id="PS00369">
    <property type="entry name" value="PTS_HPR_HIS"/>
    <property type="match status" value="1"/>
</dbReference>
<accession>A0A420E626</accession>
<dbReference type="InterPro" id="IPR006318">
    <property type="entry name" value="PTS_EI-like"/>
</dbReference>
<keyword evidence="9" id="KW-0762">Sugar transport</keyword>